<dbReference type="NCBIfam" id="NF003243">
    <property type="entry name" value="PRK04201.1"/>
    <property type="match status" value="1"/>
</dbReference>
<protein>
    <submittedName>
        <fullName evidence="7">Zinc transporter ZupT</fullName>
    </submittedName>
</protein>
<dbReference type="GO" id="GO:0005385">
    <property type="term" value="F:zinc ion transmembrane transporter activity"/>
    <property type="evidence" value="ECO:0007669"/>
    <property type="project" value="TreeGrafter"/>
</dbReference>
<dbReference type="AlphaFoldDB" id="A0A7V0T4R0"/>
<evidence type="ECO:0000256" key="1">
    <source>
        <dbReference type="ARBA" id="ARBA00004141"/>
    </source>
</evidence>
<feature type="transmembrane region" description="Helical" evidence="6">
    <location>
        <begin position="147"/>
        <end position="169"/>
    </location>
</feature>
<keyword evidence="4 6" id="KW-0472">Membrane</keyword>
<dbReference type="PANTHER" id="PTHR11040:SF205">
    <property type="entry name" value="ZINC TRANSPORTER ZUPT"/>
    <property type="match status" value="1"/>
</dbReference>
<sequence>MHGDVLLALAISAGAALATTVGSFIAMMFRRPGPKVMAFMLGFAAGVMMFVSFGELLRESVGFLGFAPAVLAFFGGIVLMFVVDLVVPHLFISEHGLVNHCTEHVAAPAVLEAGGAGHGGRGRGHGRRHRGGGTGVIPPERLMRTGILIAVGIGLHNLPEGMATFAAAIKDPGLGLAIALAIALHNIPEGIAVAAPVYCATGSRRKAFLWSFLSGVAELVGAGLAALVLLPLLTETLLSYVLAVVAGLMVFISFDELIPGSYAYGREHLSVLGIVSGMAVMALSLWLLA</sequence>
<feature type="transmembrane region" description="Helical" evidence="6">
    <location>
        <begin position="6"/>
        <end position="29"/>
    </location>
</feature>
<dbReference type="Proteomes" id="UP000885672">
    <property type="component" value="Unassembled WGS sequence"/>
</dbReference>
<feature type="transmembrane region" description="Helical" evidence="6">
    <location>
        <begin position="175"/>
        <end position="200"/>
    </location>
</feature>
<feature type="transmembrane region" description="Helical" evidence="6">
    <location>
        <begin position="36"/>
        <end position="57"/>
    </location>
</feature>
<evidence type="ECO:0000256" key="6">
    <source>
        <dbReference type="SAM" id="Phobius"/>
    </source>
</evidence>
<dbReference type="InterPro" id="IPR003689">
    <property type="entry name" value="ZIP"/>
</dbReference>
<keyword evidence="2 6" id="KW-0812">Transmembrane</keyword>
<evidence type="ECO:0000313" key="7">
    <source>
        <dbReference type="EMBL" id="HDQ98913.1"/>
    </source>
</evidence>
<evidence type="ECO:0000256" key="4">
    <source>
        <dbReference type="ARBA" id="ARBA00023136"/>
    </source>
</evidence>
<feature type="transmembrane region" description="Helical" evidence="6">
    <location>
        <begin position="269"/>
        <end position="288"/>
    </location>
</feature>
<dbReference type="PANTHER" id="PTHR11040">
    <property type="entry name" value="ZINC/IRON TRANSPORTER"/>
    <property type="match status" value="1"/>
</dbReference>
<reference evidence="7" key="1">
    <citation type="journal article" date="2020" name="mSystems">
        <title>Genome- and Community-Level Interaction Insights into Carbon Utilization and Element Cycling Functions of Hydrothermarchaeota in Hydrothermal Sediment.</title>
        <authorList>
            <person name="Zhou Z."/>
            <person name="Liu Y."/>
            <person name="Xu W."/>
            <person name="Pan J."/>
            <person name="Luo Z.H."/>
            <person name="Li M."/>
        </authorList>
    </citation>
    <scope>NUCLEOTIDE SEQUENCE [LARGE SCALE GENOMIC DNA]</scope>
    <source>
        <strain evidence="7">SpSt-1182</strain>
    </source>
</reference>
<dbReference type="GO" id="GO:0016020">
    <property type="term" value="C:membrane"/>
    <property type="evidence" value="ECO:0007669"/>
    <property type="project" value="UniProtKB-SubCell"/>
</dbReference>
<proteinExistence type="predicted"/>
<comment type="caution">
    <text evidence="7">The sequence shown here is derived from an EMBL/GenBank/DDBJ whole genome shotgun (WGS) entry which is preliminary data.</text>
</comment>
<feature type="region of interest" description="Disordered" evidence="5">
    <location>
        <begin position="116"/>
        <end position="136"/>
    </location>
</feature>
<dbReference type="Pfam" id="PF02535">
    <property type="entry name" value="Zip"/>
    <property type="match status" value="1"/>
</dbReference>
<evidence type="ECO:0000256" key="5">
    <source>
        <dbReference type="SAM" id="MobiDB-lite"/>
    </source>
</evidence>
<name>A0A7V0T4R0_UNCW3</name>
<keyword evidence="3 6" id="KW-1133">Transmembrane helix</keyword>
<feature type="transmembrane region" description="Helical" evidence="6">
    <location>
        <begin position="207"/>
        <end position="231"/>
    </location>
</feature>
<evidence type="ECO:0000256" key="3">
    <source>
        <dbReference type="ARBA" id="ARBA00022989"/>
    </source>
</evidence>
<gene>
    <name evidence="7" type="primary">zupT</name>
    <name evidence="7" type="ORF">ENN51_01305</name>
</gene>
<comment type="subcellular location">
    <subcellularLocation>
        <location evidence="1">Membrane</location>
        <topology evidence="1">Multi-pass membrane protein</topology>
    </subcellularLocation>
</comment>
<organism evidence="7">
    <name type="scientific">candidate division WOR-3 bacterium</name>
    <dbReference type="NCBI Taxonomy" id="2052148"/>
    <lineage>
        <taxon>Bacteria</taxon>
        <taxon>Bacteria division WOR-3</taxon>
    </lineage>
</organism>
<dbReference type="EMBL" id="DSBX01000047">
    <property type="protein sequence ID" value="HDQ98913.1"/>
    <property type="molecule type" value="Genomic_DNA"/>
</dbReference>
<evidence type="ECO:0000256" key="2">
    <source>
        <dbReference type="ARBA" id="ARBA00022692"/>
    </source>
</evidence>
<feature type="transmembrane region" description="Helical" evidence="6">
    <location>
        <begin position="63"/>
        <end position="87"/>
    </location>
</feature>
<feature type="transmembrane region" description="Helical" evidence="6">
    <location>
        <begin position="237"/>
        <end position="257"/>
    </location>
</feature>
<feature type="compositionally biased region" description="Basic residues" evidence="5">
    <location>
        <begin position="120"/>
        <end position="131"/>
    </location>
</feature>
<accession>A0A7V0T4R0</accession>